<protein>
    <submittedName>
        <fullName evidence="2">Uncharacterized protein</fullName>
    </submittedName>
</protein>
<dbReference type="AlphaFoldDB" id="A0A099NTG9"/>
<feature type="compositionally biased region" description="Polar residues" evidence="1">
    <location>
        <begin position="43"/>
        <end position="75"/>
    </location>
</feature>
<feature type="compositionally biased region" description="Low complexity" evidence="1">
    <location>
        <begin position="175"/>
        <end position="189"/>
    </location>
</feature>
<sequence>PQSTPSITTSETETAVVTVTSCSDNKCHISEVTVTDTSTETTCPESSQLNDTTKPTNSGTTAPEVTRTEPQAHSQTETTPTSTPDNPDTTNTPLETSGSAGTPAPPLTSVLPAPPSTTATASASQTSSTPINPPSTETHPSDTGNPSSTKGSSEAPVPGHSATTLTQQQPPFPAPSSASPSVSTPEVSEGSIYSGLAGQITANGVGISIALLISAILHI</sequence>
<name>A0A099NTG9_PICKU</name>
<evidence type="ECO:0000313" key="2">
    <source>
        <dbReference type="EMBL" id="KGK36148.1"/>
    </source>
</evidence>
<comment type="caution">
    <text evidence="2">The sequence shown here is derived from an EMBL/GenBank/DDBJ whole genome shotgun (WGS) entry which is preliminary data.</text>
</comment>
<dbReference type="VEuPathDB" id="FungiDB:C5L36_0B06140"/>
<dbReference type="HOGENOM" id="CLU_1264237_0_0_1"/>
<feature type="region of interest" description="Disordered" evidence="1">
    <location>
        <begin position="35"/>
        <end position="190"/>
    </location>
</feature>
<feature type="compositionally biased region" description="Low complexity" evidence="1">
    <location>
        <begin position="76"/>
        <end position="96"/>
    </location>
</feature>
<feature type="compositionally biased region" description="Polar residues" evidence="1">
    <location>
        <begin position="134"/>
        <end position="152"/>
    </location>
</feature>
<proteinExistence type="predicted"/>
<feature type="compositionally biased region" description="Low complexity" evidence="1">
    <location>
        <begin position="107"/>
        <end position="130"/>
    </location>
</feature>
<evidence type="ECO:0000256" key="1">
    <source>
        <dbReference type="SAM" id="MobiDB-lite"/>
    </source>
</evidence>
<dbReference type="Proteomes" id="UP000029867">
    <property type="component" value="Unassembled WGS sequence"/>
</dbReference>
<feature type="non-terminal residue" evidence="2">
    <location>
        <position position="1"/>
    </location>
</feature>
<accession>A0A099NTG9</accession>
<gene>
    <name evidence="2" type="ORF">JL09_g4701</name>
</gene>
<dbReference type="EMBL" id="JQFK01000129">
    <property type="protein sequence ID" value="KGK36148.1"/>
    <property type="molecule type" value="Genomic_DNA"/>
</dbReference>
<evidence type="ECO:0000313" key="3">
    <source>
        <dbReference type="Proteomes" id="UP000029867"/>
    </source>
</evidence>
<organism evidence="2 3">
    <name type="scientific">Pichia kudriavzevii</name>
    <name type="common">Yeast</name>
    <name type="synonym">Issatchenkia orientalis</name>
    <dbReference type="NCBI Taxonomy" id="4909"/>
    <lineage>
        <taxon>Eukaryota</taxon>
        <taxon>Fungi</taxon>
        <taxon>Dikarya</taxon>
        <taxon>Ascomycota</taxon>
        <taxon>Saccharomycotina</taxon>
        <taxon>Pichiomycetes</taxon>
        <taxon>Pichiales</taxon>
        <taxon>Pichiaceae</taxon>
        <taxon>Pichia</taxon>
    </lineage>
</organism>
<reference evidence="3" key="1">
    <citation type="journal article" date="2014" name="Microb. Cell Fact.">
        <title>Exploiting Issatchenkia orientalis SD108 for succinic acid production.</title>
        <authorList>
            <person name="Xiao H."/>
            <person name="Shao Z."/>
            <person name="Jiang Y."/>
            <person name="Dole S."/>
            <person name="Zhao H."/>
        </authorList>
    </citation>
    <scope>NUCLEOTIDE SEQUENCE [LARGE SCALE GENOMIC DNA]</scope>
    <source>
        <strain evidence="3">SD108</strain>
    </source>
</reference>